<name>A0ABV7JI48_9GAMM</name>
<feature type="domain" description="Alginate export" evidence="2">
    <location>
        <begin position="38"/>
        <end position="271"/>
    </location>
</feature>
<protein>
    <submittedName>
        <fullName evidence="3">Alginate export family protein</fullName>
    </submittedName>
</protein>
<evidence type="ECO:0000313" key="3">
    <source>
        <dbReference type="EMBL" id="MFC3195923.1"/>
    </source>
</evidence>
<dbReference type="Proteomes" id="UP001595533">
    <property type="component" value="Unassembled WGS sequence"/>
</dbReference>
<organism evidence="3 4">
    <name type="scientific">Marinicella sediminis</name>
    <dbReference type="NCBI Taxonomy" id="1792834"/>
    <lineage>
        <taxon>Bacteria</taxon>
        <taxon>Pseudomonadati</taxon>
        <taxon>Pseudomonadota</taxon>
        <taxon>Gammaproteobacteria</taxon>
        <taxon>Lysobacterales</taxon>
        <taxon>Marinicellaceae</taxon>
        <taxon>Marinicella</taxon>
    </lineage>
</organism>
<reference evidence="4" key="1">
    <citation type="journal article" date="2019" name="Int. J. Syst. Evol. Microbiol.">
        <title>The Global Catalogue of Microorganisms (GCM) 10K type strain sequencing project: providing services to taxonomists for standard genome sequencing and annotation.</title>
        <authorList>
            <consortium name="The Broad Institute Genomics Platform"/>
            <consortium name="The Broad Institute Genome Sequencing Center for Infectious Disease"/>
            <person name="Wu L."/>
            <person name="Ma J."/>
        </authorList>
    </citation>
    <scope>NUCLEOTIDE SEQUENCE [LARGE SCALE GENOMIC DNA]</scope>
    <source>
        <strain evidence="4">KCTC 42953</strain>
    </source>
</reference>
<evidence type="ECO:0000259" key="2">
    <source>
        <dbReference type="Pfam" id="PF13372"/>
    </source>
</evidence>
<accession>A0ABV7JI48</accession>
<comment type="caution">
    <text evidence="3">The sequence shown here is derived from an EMBL/GenBank/DDBJ whole genome shotgun (WGS) entry which is preliminary data.</text>
</comment>
<dbReference type="RefSeq" id="WP_077412731.1">
    <property type="nucleotide sequence ID" value="NZ_JBHRTS010000011.1"/>
</dbReference>
<keyword evidence="4" id="KW-1185">Reference proteome</keyword>
<evidence type="ECO:0000313" key="4">
    <source>
        <dbReference type="Proteomes" id="UP001595533"/>
    </source>
</evidence>
<dbReference type="EMBL" id="JBHRTS010000011">
    <property type="protein sequence ID" value="MFC3195923.1"/>
    <property type="molecule type" value="Genomic_DNA"/>
</dbReference>
<proteinExistence type="predicted"/>
<evidence type="ECO:0000256" key="1">
    <source>
        <dbReference type="SAM" id="SignalP"/>
    </source>
</evidence>
<feature type="chain" id="PRO_5045691269" evidence="1">
    <location>
        <begin position="24"/>
        <end position="404"/>
    </location>
</feature>
<keyword evidence="1" id="KW-0732">Signal</keyword>
<feature type="signal peptide" evidence="1">
    <location>
        <begin position="1"/>
        <end position="23"/>
    </location>
</feature>
<gene>
    <name evidence="3" type="ORF">ACFODZ_16835</name>
</gene>
<dbReference type="InterPro" id="IPR025388">
    <property type="entry name" value="Alginate_export_dom"/>
</dbReference>
<sequence length="404" mass="44862">MKNTKPHVPSLMCLCALTLPAMGADSLSAALTEGDASLSFRYRFELVDQDGFSRDANASTLRSRLNYLTAPYQGFSFFIEADNVMEVFGDNYNAGAGNTPNNGHYPVVADPTGTEINQAWFNYAFNENHSIKLGRQRILLDNQRFVGGVGWRQNEQTYDAISLSSELAGSQLFTSYIENVNRIFGDDVAAGDHDNQTFLANWSNTWQDRHQLTAYYYNIDNQDTAAFSTATLGAAFKTHWQVGEHKMIFGAEFASQSDAHNNPVNYDANYLRLDVGLVLEHLTFFGGYEVLEGDDTRDGTAFRTPLATLHAFNGWADQFLTTPNAGLKDTFIGAKGDIEGFKWQVIYHDFSADSGSGDFGQELDFAVAKKLTSNVTALLKAAQYDAEDIKADTHKYWIMLSANF</sequence>
<dbReference type="Pfam" id="PF13372">
    <property type="entry name" value="Alginate_exp"/>
    <property type="match status" value="1"/>
</dbReference>